<organism evidence="1 2">
    <name type="scientific">Discina gigas</name>
    <dbReference type="NCBI Taxonomy" id="1032678"/>
    <lineage>
        <taxon>Eukaryota</taxon>
        <taxon>Fungi</taxon>
        <taxon>Dikarya</taxon>
        <taxon>Ascomycota</taxon>
        <taxon>Pezizomycotina</taxon>
        <taxon>Pezizomycetes</taxon>
        <taxon>Pezizales</taxon>
        <taxon>Discinaceae</taxon>
        <taxon>Discina</taxon>
    </lineage>
</organism>
<evidence type="ECO:0000313" key="1">
    <source>
        <dbReference type="EMBL" id="KAL0630905.1"/>
    </source>
</evidence>
<protein>
    <submittedName>
        <fullName evidence="1">Uncharacterized protein</fullName>
    </submittedName>
</protein>
<gene>
    <name evidence="1" type="ORF">Q9L58_010242</name>
</gene>
<accession>A0ABR3G4P3</accession>
<proteinExistence type="predicted"/>
<name>A0ABR3G4P3_9PEZI</name>
<reference evidence="1 2" key="1">
    <citation type="submission" date="2024-02" db="EMBL/GenBank/DDBJ databases">
        <title>Discinaceae phylogenomics.</title>
        <authorList>
            <person name="Dirks A.C."/>
            <person name="James T.Y."/>
        </authorList>
    </citation>
    <scope>NUCLEOTIDE SEQUENCE [LARGE SCALE GENOMIC DNA]</scope>
    <source>
        <strain evidence="1 2">ACD0624</strain>
    </source>
</reference>
<dbReference type="Proteomes" id="UP001447188">
    <property type="component" value="Unassembled WGS sequence"/>
</dbReference>
<sequence>MAPIDLLLDKATQRWGLKILLSQDNHPCKRTPLALLRQNYPPRNSPVLRQECHVMRQLIQTSSQLEDPTHHKLEWMTPPIIPRLDRTVEANSHMAWLKFIETRAILAYRDGSKETEGTTASACHIFQIGTKG</sequence>
<comment type="caution">
    <text evidence="1">The sequence shown here is derived from an EMBL/GenBank/DDBJ whole genome shotgun (WGS) entry which is preliminary data.</text>
</comment>
<evidence type="ECO:0000313" key="2">
    <source>
        <dbReference type="Proteomes" id="UP001447188"/>
    </source>
</evidence>
<keyword evidence="2" id="KW-1185">Reference proteome</keyword>
<dbReference type="EMBL" id="JBBBZM010000344">
    <property type="protein sequence ID" value="KAL0630905.1"/>
    <property type="molecule type" value="Genomic_DNA"/>
</dbReference>